<dbReference type="SUPFAM" id="SSF118290">
    <property type="entry name" value="WRKY DNA-binding domain"/>
    <property type="match status" value="2"/>
</dbReference>
<dbReference type="Gene3D" id="2.20.25.80">
    <property type="entry name" value="WRKY domain"/>
    <property type="match status" value="2"/>
</dbReference>
<evidence type="ECO:0000313" key="13">
    <source>
        <dbReference type="Proteomes" id="UP001567538"/>
    </source>
</evidence>
<protein>
    <submittedName>
        <fullName evidence="12">WRKY transcription factor 26</fullName>
    </submittedName>
</protein>
<keyword evidence="2" id="KW-0479">Metal-binding</keyword>
<evidence type="ECO:0000256" key="5">
    <source>
        <dbReference type="ARBA" id="ARBA00023015"/>
    </source>
</evidence>
<keyword evidence="5" id="KW-0805">Transcription regulation</keyword>
<comment type="similarity">
    <text evidence="9">Belongs to the WRKY group I family.</text>
</comment>
<dbReference type="InterPro" id="IPR003657">
    <property type="entry name" value="WRKY_dom"/>
</dbReference>
<dbReference type="SMART" id="SM00774">
    <property type="entry name" value="WRKY"/>
    <property type="match status" value="2"/>
</dbReference>
<organism evidence="12 13">
    <name type="scientific">Salvia divinorum</name>
    <name type="common">Maria pastora</name>
    <name type="synonym">Diviner's sage</name>
    <dbReference type="NCBI Taxonomy" id="28513"/>
    <lineage>
        <taxon>Eukaryota</taxon>
        <taxon>Viridiplantae</taxon>
        <taxon>Streptophyta</taxon>
        <taxon>Embryophyta</taxon>
        <taxon>Tracheophyta</taxon>
        <taxon>Spermatophyta</taxon>
        <taxon>Magnoliopsida</taxon>
        <taxon>eudicotyledons</taxon>
        <taxon>Gunneridae</taxon>
        <taxon>Pentapetalae</taxon>
        <taxon>asterids</taxon>
        <taxon>lamiids</taxon>
        <taxon>Lamiales</taxon>
        <taxon>Lamiaceae</taxon>
        <taxon>Nepetoideae</taxon>
        <taxon>Mentheae</taxon>
        <taxon>Salviinae</taxon>
        <taxon>Salvia</taxon>
        <taxon>Salvia subgen. Calosphace</taxon>
    </lineage>
</organism>
<feature type="region of interest" description="Disordered" evidence="10">
    <location>
        <begin position="377"/>
        <end position="397"/>
    </location>
</feature>
<keyword evidence="8" id="KW-0539">Nucleus</keyword>
<keyword evidence="4" id="KW-0862">Zinc</keyword>
<evidence type="ECO:0000256" key="8">
    <source>
        <dbReference type="ARBA" id="ARBA00023242"/>
    </source>
</evidence>
<evidence type="ECO:0000313" key="12">
    <source>
        <dbReference type="EMBL" id="KAL1552212.1"/>
    </source>
</evidence>
<dbReference type="AlphaFoldDB" id="A0ABD1H7K6"/>
<dbReference type="PANTHER" id="PTHR31221">
    <property type="entry name" value="WRKY TRANSCRIPTION FACTOR PROTEIN 1-RELATED"/>
    <property type="match status" value="1"/>
</dbReference>
<keyword evidence="7" id="KW-0804">Transcription</keyword>
<evidence type="ECO:0000256" key="4">
    <source>
        <dbReference type="ARBA" id="ARBA00022833"/>
    </source>
</evidence>
<dbReference type="Proteomes" id="UP001567538">
    <property type="component" value="Unassembled WGS sequence"/>
</dbReference>
<dbReference type="GO" id="GO:0046872">
    <property type="term" value="F:metal ion binding"/>
    <property type="evidence" value="ECO:0007669"/>
    <property type="project" value="UniProtKB-KW"/>
</dbReference>
<dbReference type="PROSITE" id="PS50811">
    <property type="entry name" value="WRKY"/>
    <property type="match status" value="2"/>
</dbReference>
<keyword evidence="3" id="KW-0677">Repeat</keyword>
<evidence type="ECO:0000256" key="7">
    <source>
        <dbReference type="ARBA" id="ARBA00023163"/>
    </source>
</evidence>
<evidence type="ECO:0000256" key="3">
    <source>
        <dbReference type="ARBA" id="ARBA00022737"/>
    </source>
</evidence>
<evidence type="ECO:0000259" key="11">
    <source>
        <dbReference type="PROSITE" id="PS50811"/>
    </source>
</evidence>
<feature type="compositionally biased region" description="Basic and acidic residues" evidence="10">
    <location>
        <begin position="276"/>
        <end position="292"/>
    </location>
</feature>
<feature type="domain" description="WRKY" evidence="11">
    <location>
        <begin position="312"/>
        <end position="377"/>
    </location>
</feature>
<evidence type="ECO:0000256" key="10">
    <source>
        <dbReference type="SAM" id="MobiDB-lite"/>
    </source>
</evidence>
<keyword evidence="13" id="KW-1185">Reference proteome</keyword>
<dbReference type="InterPro" id="IPR036576">
    <property type="entry name" value="WRKY_dom_sf"/>
</dbReference>
<evidence type="ECO:0000256" key="2">
    <source>
        <dbReference type="ARBA" id="ARBA00022723"/>
    </source>
</evidence>
<evidence type="ECO:0000256" key="1">
    <source>
        <dbReference type="ARBA" id="ARBA00004123"/>
    </source>
</evidence>
<name>A0ABD1H7K6_SALDI</name>
<dbReference type="FunFam" id="2.20.25.80:FF:000003">
    <property type="entry name" value="WRKY transcription factor 57"/>
    <property type="match status" value="1"/>
</dbReference>
<keyword evidence="6" id="KW-0238">DNA-binding</keyword>
<dbReference type="Pfam" id="PF03106">
    <property type="entry name" value="WRKY"/>
    <property type="match status" value="2"/>
</dbReference>
<accession>A0ABD1H7K6</accession>
<dbReference type="EMBL" id="JBEAFC010000006">
    <property type="protein sequence ID" value="KAL1552212.1"/>
    <property type="molecule type" value="Genomic_DNA"/>
</dbReference>
<evidence type="ECO:0000256" key="6">
    <source>
        <dbReference type="ARBA" id="ARBA00023125"/>
    </source>
</evidence>
<feature type="region of interest" description="Disordered" evidence="10">
    <location>
        <begin position="276"/>
        <end position="298"/>
    </location>
</feature>
<sequence length="546" mass="60883">MAANRGGSSPFIKREDDFINLNPNPFPVADSDYLHRKENTNNDDYGFAAAAALPPSPSYVTLSPGLSPSELLYFDSLVMLPNDEAQLSPTTGTFFPSPNLDELKVELNISSDGMEIVSSEESNLMAEDVYKEFEYPKECVESSRDETMTDDSKANNDYEQQQMTAAAAKDATKNSDDGFYWRKYGQKHVKGSEYPRSYYKCTSTKCPVTKKVERSREGHVAEIVYKGHHNHPPPKQVPQPLPQAAGSLSLHNHDTSFNDFPDPLVSFSDSACFNEEHDAETETTRKRKRDIESGIATRSNGREPKVVVQIESEIDILEDGYRWRKYGQKVVKGNPNPRSYYKCTSPNCTVRKHVERAADDIKFVITTYEGKHTHVVPSSRNSINAEGGAASPSPKPAVRQQVAQQDMPLYLDRKPMSFDYASLGRGDLGFGGVPPYTFTFPSFRSVPYSSVVPMKPNFSNLYHEYMPMPMPMPVATPVSMPMPMPVTTAVSMPMPMPPATLSSTLSHTPPFHYGGDATQQLKPKEERQDKHYGTCLNMPNPPNGIM</sequence>
<dbReference type="GO" id="GO:0005634">
    <property type="term" value="C:nucleus"/>
    <property type="evidence" value="ECO:0007669"/>
    <property type="project" value="UniProtKB-SubCell"/>
</dbReference>
<reference evidence="12 13" key="1">
    <citation type="submission" date="2024-06" db="EMBL/GenBank/DDBJ databases">
        <title>A chromosome level genome sequence of Diviner's sage (Salvia divinorum).</title>
        <authorList>
            <person name="Ford S.A."/>
            <person name="Ro D.-K."/>
            <person name="Ness R.W."/>
            <person name="Phillips M.A."/>
        </authorList>
    </citation>
    <scope>NUCLEOTIDE SEQUENCE [LARGE SCALE GENOMIC DNA]</scope>
    <source>
        <strain evidence="12">SAF-2024a</strain>
        <tissue evidence="12">Leaf</tissue>
    </source>
</reference>
<dbReference type="FunFam" id="2.20.25.80:FF:000006">
    <property type="entry name" value="WRKY transcription factor"/>
    <property type="match status" value="1"/>
</dbReference>
<feature type="domain" description="WRKY" evidence="11">
    <location>
        <begin position="170"/>
        <end position="234"/>
    </location>
</feature>
<gene>
    <name evidence="12" type="ORF">AAHA92_13039</name>
</gene>
<comment type="caution">
    <text evidence="12">The sequence shown here is derived from an EMBL/GenBank/DDBJ whole genome shotgun (WGS) entry which is preliminary data.</text>
</comment>
<comment type="subcellular location">
    <subcellularLocation>
        <location evidence="1">Nucleus</location>
    </subcellularLocation>
</comment>
<dbReference type="GO" id="GO:0003677">
    <property type="term" value="F:DNA binding"/>
    <property type="evidence" value="ECO:0007669"/>
    <property type="project" value="UniProtKB-KW"/>
</dbReference>
<proteinExistence type="inferred from homology"/>
<dbReference type="PANTHER" id="PTHR31221:SF193">
    <property type="entry name" value="WRKY TRANSCRIPTION FACTOR PROTEIN 1-RELATED"/>
    <property type="match status" value="1"/>
</dbReference>
<evidence type="ECO:0000256" key="9">
    <source>
        <dbReference type="ARBA" id="ARBA00061157"/>
    </source>
</evidence>
<dbReference type="InterPro" id="IPR044810">
    <property type="entry name" value="WRKY_plant"/>
</dbReference>